<organism evidence="5 6">
    <name type="scientific">Novosphingobium aquae</name>
    <dbReference type="NCBI Taxonomy" id="3133435"/>
    <lineage>
        <taxon>Bacteria</taxon>
        <taxon>Pseudomonadati</taxon>
        <taxon>Pseudomonadota</taxon>
        <taxon>Alphaproteobacteria</taxon>
        <taxon>Sphingomonadales</taxon>
        <taxon>Sphingomonadaceae</taxon>
        <taxon>Novosphingobium</taxon>
    </lineage>
</organism>
<comment type="caution">
    <text evidence="5">The sequence shown here is derived from an EMBL/GenBank/DDBJ whole genome shotgun (WGS) entry which is preliminary data.</text>
</comment>
<protein>
    <submittedName>
        <fullName evidence="5">AraC family transcriptional regulator</fullName>
    </submittedName>
</protein>
<name>A0ABU8S819_9SPHN</name>
<dbReference type="Pfam" id="PF12833">
    <property type="entry name" value="HTH_18"/>
    <property type="match status" value="1"/>
</dbReference>
<dbReference type="Gene3D" id="1.10.10.60">
    <property type="entry name" value="Homeodomain-like"/>
    <property type="match status" value="1"/>
</dbReference>
<evidence type="ECO:0000256" key="2">
    <source>
        <dbReference type="ARBA" id="ARBA00023125"/>
    </source>
</evidence>
<keyword evidence="2" id="KW-0238">DNA-binding</keyword>
<gene>
    <name evidence="5" type="ORF">WG900_09245</name>
</gene>
<dbReference type="PANTHER" id="PTHR46796">
    <property type="entry name" value="HTH-TYPE TRANSCRIPTIONAL ACTIVATOR RHAS-RELATED"/>
    <property type="match status" value="1"/>
</dbReference>
<dbReference type="InterPro" id="IPR018062">
    <property type="entry name" value="HTH_AraC-typ_CS"/>
</dbReference>
<dbReference type="InterPro" id="IPR020449">
    <property type="entry name" value="Tscrpt_reg_AraC-type_HTH"/>
</dbReference>
<dbReference type="SMART" id="SM00342">
    <property type="entry name" value="HTH_ARAC"/>
    <property type="match status" value="1"/>
</dbReference>
<proteinExistence type="predicted"/>
<dbReference type="EMBL" id="JBBHJY010000004">
    <property type="protein sequence ID" value="MEJ6010107.1"/>
    <property type="molecule type" value="Genomic_DNA"/>
</dbReference>
<dbReference type="RefSeq" id="WP_339966582.1">
    <property type="nucleotide sequence ID" value="NZ_JBBHJY010000004.1"/>
</dbReference>
<dbReference type="SUPFAM" id="SSF46689">
    <property type="entry name" value="Homeodomain-like"/>
    <property type="match status" value="1"/>
</dbReference>
<keyword evidence="6" id="KW-1185">Reference proteome</keyword>
<dbReference type="PROSITE" id="PS01124">
    <property type="entry name" value="HTH_ARAC_FAMILY_2"/>
    <property type="match status" value="1"/>
</dbReference>
<dbReference type="PROSITE" id="PS00041">
    <property type="entry name" value="HTH_ARAC_FAMILY_1"/>
    <property type="match status" value="1"/>
</dbReference>
<keyword evidence="3" id="KW-0804">Transcription</keyword>
<dbReference type="Proteomes" id="UP001379235">
    <property type="component" value="Unassembled WGS sequence"/>
</dbReference>
<reference evidence="5 6" key="1">
    <citation type="submission" date="2024-03" db="EMBL/GenBank/DDBJ databases">
        <authorList>
            <person name="Jo J.-H."/>
        </authorList>
    </citation>
    <scope>NUCLEOTIDE SEQUENCE [LARGE SCALE GENOMIC DNA]</scope>
    <source>
        <strain evidence="5 6">AS3R-12</strain>
    </source>
</reference>
<dbReference type="PRINTS" id="PR00032">
    <property type="entry name" value="HTHARAC"/>
</dbReference>
<dbReference type="InterPro" id="IPR018060">
    <property type="entry name" value="HTH_AraC"/>
</dbReference>
<evidence type="ECO:0000259" key="4">
    <source>
        <dbReference type="PROSITE" id="PS01124"/>
    </source>
</evidence>
<evidence type="ECO:0000313" key="5">
    <source>
        <dbReference type="EMBL" id="MEJ6010107.1"/>
    </source>
</evidence>
<evidence type="ECO:0000256" key="1">
    <source>
        <dbReference type="ARBA" id="ARBA00023015"/>
    </source>
</evidence>
<evidence type="ECO:0000256" key="3">
    <source>
        <dbReference type="ARBA" id="ARBA00023163"/>
    </source>
</evidence>
<dbReference type="InterPro" id="IPR050204">
    <property type="entry name" value="AraC_XylS_family_regulators"/>
</dbReference>
<dbReference type="InterPro" id="IPR009057">
    <property type="entry name" value="Homeodomain-like_sf"/>
</dbReference>
<feature type="domain" description="HTH araC/xylS-type" evidence="4">
    <location>
        <begin position="196"/>
        <end position="297"/>
    </location>
</feature>
<evidence type="ECO:0000313" key="6">
    <source>
        <dbReference type="Proteomes" id="UP001379235"/>
    </source>
</evidence>
<keyword evidence="1" id="KW-0805">Transcription regulation</keyword>
<accession>A0ABU8S819</accession>
<sequence length="305" mass="34128">MELMRDITDAPKEGRSTDPARNLVVAAEVQLSIAHVFIAELNHKAPEKFKFRRDKVFWVDLCLTPRRPNSSARFVDHWSPARTIEMGSLIAIPPRMRTELNSAGGRHASLICQMQASAVEKWLPEDFTWTERRLEASLNIASDTIRPLMLRFNHELRNPGPGSLELCESLASILAIELARYFAAASSTDEKGGLASWRMRLIDDRIADRSQPFPSVGELAKLCRLSSRQLGRAFKASRGSSISDFLTQTRIEAAKRKLYSDTCIADISSILGFSSQSSFTAAFRRSTGTTPDQFRKRIRAGSPSR</sequence>